<evidence type="ECO:0000256" key="3">
    <source>
        <dbReference type="SAM" id="MobiDB-lite"/>
    </source>
</evidence>
<evidence type="ECO:0000313" key="6">
    <source>
        <dbReference type="Proteomes" id="UP000037460"/>
    </source>
</evidence>
<keyword evidence="1 5" id="KW-0689">Ribosomal protein</keyword>
<feature type="region of interest" description="Disordered" evidence="3">
    <location>
        <begin position="1"/>
        <end position="21"/>
    </location>
</feature>
<keyword evidence="2" id="KW-0687">Ribonucleoprotein</keyword>
<dbReference type="Gene3D" id="3.30.1330.30">
    <property type="match status" value="1"/>
</dbReference>
<evidence type="ECO:0000313" key="5">
    <source>
        <dbReference type="EMBL" id="KOO26602.1"/>
    </source>
</evidence>
<accession>A0A0M0JJU9</accession>
<dbReference type="PANTHER" id="PTHR11449">
    <property type="entry name" value="RIBOSOMAL PROTEIN L30"/>
    <property type="match status" value="1"/>
</dbReference>
<sequence length="216" mass="23354">MPTKKEAAPAPAEAPKAEKARSRAPILPAAWYRKVKKAGMDSVNAKLGLVMKSGKALLGYKSTLKSLRNGKSKPEKGCWHEREAAGVGSRTGMKTVEVAHAQTGSNRRCTRLHLLVRALPERVCPSWPELLPDTPCLPLSLVRSAAKLILISNNCPPLRKSEIEYYAMLAKTAVHHYSGNNITLGTACGKLFRTSVLSITDTGDSDIMQAIPEQAA</sequence>
<protein>
    <submittedName>
        <fullName evidence="5">60s ribosomal protein</fullName>
    </submittedName>
</protein>
<dbReference type="GO" id="GO:1990904">
    <property type="term" value="C:ribonucleoprotein complex"/>
    <property type="evidence" value="ECO:0007669"/>
    <property type="project" value="UniProtKB-KW"/>
</dbReference>
<dbReference type="Proteomes" id="UP000037460">
    <property type="component" value="Unassembled WGS sequence"/>
</dbReference>
<evidence type="ECO:0000256" key="2">
    <source>
        <dbReference type="ARBA" id="ARBA00023274"/>
    </source>
</evidence>
<reference evidence="6" key="1">
    <citation type="journal article" date="2015" name="PLoS Genet.">
        <title>Genome Sequence and Transcriptome Analyses of Chrysochromulina tobin: Metabolic Tools for Enhanced Algal Fitness in the Prominent Order Prymnesiales (Haptophyceae).</title>
        <authorList>
            <person name="Hovde B.T."/>
            <person name="Deodato C.R."/>
            <person name="Hunsperger H.M."/>
            <person name="Ryken S.A."/>
            <person name="Yost W."/>
            <person name="Jha R.K."/>
            <person name="Patterson J."/>
            <person name="Monnat R.J. Jr."/>
            <person name="Barlow S.B."/>
            <person name="Starkenburg S.R."/>
            <person name="Cattolico R.A."/>
        </authorList>
    </citation>
    <scope>NUCLEOTIDE SEQUENCE</scope>
    <source>
        <strain evidence="6">CCMP291</strain>
    </source>
</reference>
<keyword evidence="6" id="KW-1185">Reference proteome</keyword>
<dbReference type="InterPro" id="IPR029064">
    <property type="entry name" value="Ribosomal_eL30-like_sf"/>
</dbReference>
<feature type="domain" description="Ribosomal protein eL8/eL30/eS12/Gadd45" evidence="4">
    <location>
        <begin position="143"/>
        <end position="208"/>
    </location>
</feature>
<evidence type="ECO:0000259" key="4">
    <source>
        <dbReference type="Pfam" id="PF01248"/>
    </source>
</evidence>
<comment type="caution">
    <text evidence="5">The sequence shown here is derived from an EMBL/GenBank/DDBJ whole genome shotgun (WGS) entry which is preliminary data.</text>
</comment>
<dbReference type="InterPro" id="IPR004038">
    <property type="entry name" value="Ribosomal_eL8/eL30/eS12/Gad45"/>
</dbReference>
<name>A0A0M0JJU9_9EUKA</name>
<proteinExistence type="predicted"/>
<evidence type="ECO:0000256" key="1">
    <source>
        <dbReference type="ARBA" id="ARBA00022980"/>
    </source>
</evidence>
<dbReference type="OrthoDB" id="1928736at2759"/>
<dbReference type="SUPFAM" id="SSF55315">
    <property type="entry name" value="L30e-like"/>
    <property type="match status" value="2"/>
</dbReference>
<organism evidence="5 6">
    <name type="scientific">Chrysochromulina tobinii</name>
    <dbReference type="NCBI Taxonomy" id="1460289"/>
    <lineage>
        <taxon>Eukaryota</taxon>
        <taxon>Haptista</taxon>
        <taxon>Haptophyta</taxon>
        <taxon>Prymnesiophyceae</taxon>
        <taxon>Prymnesiales</taxon>
        <taxon>Chrysochromulinaceae</taxon>
        <taxon>Chrysochromulina</taxon>
    </lineage>
</organism>
<dbReference type="GO" id="GO:0005840">
    <property type="term" value="C:ribosome"/>
    <property type="evidence" value="ECO:0007669"/>
    <property type="project" value="UniProtKB-KW"/>
</dbReference>
<dbReference type="EMBL" id="JWZX01002829">
    <property type="protein sequence ID" value="KOO26602.1"/>
    <property type="molecule type" value="Genomic_DNA"/>
</dbReference>
<dbReference type="AlphaFoldDB" id="A0A0M0JJU9"/>
<dbReference type="InterPro" id="IPR039109">
    <property type="entry name" value="Ribosomal_eL30-like"/>
</dbReference>
<gene>
    <name evidence="5" type="ORF">Ctob_002496</name>
</gene>
<dbReference type="GO" id="GO:0003723">
    <property type="term" value="F:RNA binding"/>
    <property type="evidence" value="ECO:0007669"/>
    <property type="project" value="InterPro"/>
</dbReference>
<dbReference type="Pfam" id="PF01248">
    <property type="entry name" value="Ribosomal_L7Ae"/>
    <property type="match status" value="1"/>
</dbReference>